<feature type="transmembrane region" description="Helical" evidence="8">
    <location>
        <begin position="266"/>
        <end position="285"/>
    </location>
</feature>
<feature type="transmembrane region" description="Helical" evidence="8">
    <location>
        <begin position="197"/>
        <end position="216"/>
    </location>
</feature>
<dbReference type="PANTHER" id="PTHR42682">
    <property type="entry name" value="HYDROGENASE-4 COMPONENT F"/>
    <property type="match status" value="1"/>
</dbReference>
<feature type="transmembrane region" description="Helical" evidence="8">
    <location>
        <begin position="101"/>
        <end position="118"/>
    </location>
</feature>
<feature type="transmembrane region" description="Helical" evidence="8">
    <location>
        <begin position="62"/>
        <end position="81"/>
    </location>
</feature>
<keyword evidence="2" id="KW-1003">Cell membrane</keyword>
<sequence length="516" mass="56433">MIRYYLLVMGLFLTLGLIPKSHRLMNALAAGNGLLHLAMSCVALLIFDLPGRLGETLYLDHLNIYVELITALGFSAAAFYARGYTDSLMEAGELDPKNLKTFYLAFNLLLITATVALFSDNLALFWIFAELTTVCAAMLVAILSARENIDAALKYVFIVSGSMLFAFLGLIFLFTLSEQALGEGTLDWTELAVHASEFSPALLLASFSFMFIGFGAKAGVAPFHTWLPDAYARAPSVSAILSGLMQNLGIYGIIRIYALLKENGAASQASLILIAAGVFSIALASFSMFQQRNLKRLIAFSSVEHMGLLLIGIGIGTPLALFWTLFYMLVHVLVKETLLFSAGILHRQYRSNMREDMKDVFKLQPRAAWGLILGSIAIIGMPPFPLFPAKFFILLESAEISPYLTLAVLLMLILAAASFANFLLKAFSKVTIEGENRKEEHSHTTGAPEGKGGAVKESSAGKAGNEERRLPTRYMVREGMRVPVVFMLALALVLGFYFPDALKNLLDAIILELGYV</sequence>
<reference evidence="10" key="1">
    <citation type="journal article" date="2020" name="bioRxiv">
        <title>A rank-normalized archaeal taxonomy based on genome phylogeny resolves widespread incomplete and uneven classifications.</title>
        <authorList>
            <person name="Rinke C."/>
            <person name="Chuvochina M."/>
            <person name="Mussig A.J."/>
            <person name="Chaumeil P.-A."/>
            <person name="Waite D.W."/>
            <person name="Whitman W.B."/>
            <person name="Parks D.H."/>
            <person name="Hugenholtz P."/>
        </authorList>
    </citation>
    <scope>NUCLEOTIDE SEQUENCE</scope>
    <source>
        <strain evidence="10">UBA8876</strain>
    </source>
</reference>
<feature type="region of interest" description="Disordered" evidence="7">
    <location>
        <begin position="435"/>
        <end position="466"/>
    </location>
</feature>
<protein>
    <submittedName>
        <fullName evidence="10">Hydrogenase expression protein HupG</fullName>
    </submittedName>
</protein>
<dbReference type="OMA" id="EHMGIIA"/>
<evidence type="ECO:0000313" key="10">
    <source>
        <dbReference type="EMBL" id="HIH94293.1"/>
    </source>
</evidence>
<keyword evidence="5" id="KW-0560">Oxidoreductase</keyword>
<keyword evidence="3 8" id="KW-0812">Transmembrane</keyword>
<dbReference type="Pfam" id="PF00361">
    <property type="entry name" value="Proton_antipo_M"/>
    <property type="match status" value="1"/>
</dbReference>
<comment type="subcellular location">
    <subcellularLocation>
        <location evidence="1">Cell membrane</location>
        <topology evidence="1">Multi-pass membrane protein</topology>
    </subcellularLocation>
</comment>
<organism evidence="10 11">
    <name type="scientific">Methanosarcina acetivorans</name>
    <dbReference type="NCBI Taxonomy" id="2214"/>
    <lineage>
        <taxon>Archaea</taxon>
        <taxon>Methanobacteriati</taxon>
        <taxon>Methanobacteriota</taxon>
        <taxon>Stenosarchaea group</taxon>
        <taxon>Methanomicrobia</taxon>
        <taxon>Methanosarcinales</taxon>
        <taxon>Methanosarcinaceae</taxon>
        <taxon>Methanosarcina</taxon>
    </lineage>
</organism>
<dbReference type="PANTHER" id="PTHR42682:SF5">
    <property type="entry name" value="HYDROGENASE-4 COMPONENT F"/>
    <property type="match status" value="1"/>
</dbReference>
<feature type="transmembrane region" description="Helical" evidence="8">
    <location>
        <begin position="124"/>
        <end position="143"/>
    </location>
</feature>
<evidence type="ECO:0000256" key="7">
    <source>
        <dbReference type="SAM" id="MobiDB-lite"/>
    </source>
</evidence>
<dbReference type="EMBL" id="DUJU01000113">
    <property type="protein sequence ID" value="HIH94293.1"/>
    <property type="molecule type" value="Genomic_DNA"/>
</dbReference>
<dbReference type="PRINTS" id="PR01437">
    <property type="entry name" value="NUOXDRDTASE4"/>
</dbReference>
<evidence type="ECO:0000259" key="9">
    <source>
        <dbReference type="Pfam" id="PF00361"/>
    </source>
</evidence>
<feature type="transmembrane region" description="Helical" evidence="8">
    <location>
        <begin position="297"/>
        <end position="315"/>
    </location>
</feature>
<feature type="transmembrane region" description="Helical" evidence="8">
    <location>
        <begin position="321"/>
        <end position="345"/>
    </location>
</feature>
<feature type="transmembrane region" description="Helical" evidence="8">
    <location>
        <begin position="404"/>
        <end position="424"/>
    </location>
</feature>
<evidence type="ECO:0000313" key="11">
    <source>
        <dbReference type="Proteomes" id="UP000600774"/>
    </source>
</evidence>
<dbReference type="GO" id="GO:0005886">
    <property type="term" value="C:plasma membrane"/>
    <property type="evidence" value="ECO:0007669"/>
    <property type="project" value="UniProtKB-SubCell"/>
</dbReference>
<accession>A0A832W8P8</accession>
<dbReference type="GO" id="GO:0016491">
    <property type="term" value="F:oxidoreductase activity"/>
    <property type="evidence" value="ECO:0007669"/>
    <property type="project" value="UniProtKB-KW"/>
</dbReference>
<dbReference type="InterPro" id="IPR003918">
    <property type="entry name" value="NADH_UbQ_OxRdtase"/>
</dbReference>
<keyword evidence="6 8" id="KW-0472">Membrane</keyword>
<dbReference type="GO" id="GO:0042773">
    <property type="term" value="P:ATP synthesis coupled electron transport"/>
    <property type="evidence" value="ECO:0007669"/>
    <property type="project" value="InterPro"/>
</dbReference>
<gene>
    <name evidence="10" type="ORF">HA338_09685</name>
</gene>
<feature type="transmembrane region" description="Helical" evidence="8">
    <location>
        <begin position="479"/>
        <end position="498"/>
    </location>
</feature>
<evidence type="ECO:0000256" key="8">
    <source>
        <dbReference type="SAM" id="Phobius"/>
    </source>
</evidence>
<comment type="caution">
    <text evidence="10">The sequence shown here is derived from an EMBL/GenBank/DDBJ whole genome shotgun (WGS) entry which is preliminary data.</text>
</comment>
<feature type="domain" description="NADH:quinone oxidoreductase/Mrp antiporter transmembrane" evidence="9">
    <location>
        <begin position="119"/>
        <end position="408"/>
    </location>
</feature>
<dbReference type="InterPro" id="IPR052175">
    <property type="entry name" value="ComplexI-like_HydComp"/>
</dbReference>
<feature type="transmembrane region" description="Helical" evidence="8">
    <location>
        <begin position="366"/>
        <end position="384"/>
    </location>
</feature>
<keyword evidence="4 8" id="KW-1133">Transmembrane helix</keyword>
<dbReference type="InterPro" id="IPR001750">
    <property type="entry name" value="ND/Mrp_TM"/>
</dbReference>
<feature type="transmembrane region" description="Helical" evidence="8">
    <location>
        <begin position="237"/>
        <end position="260"/>
    </location>
</feature>
<dbReference type="GO" id="GO:0008137">
    <property type="term" value="F:NADH dehydrogenase (ubiquinone) activity"/>
    <property type="evidence" value="ECO:0007669"/>
    <property type="project" value="InterPro"/>
</dbReference>
<name>A0A832W8P8_9EURY</name>
<evidence type="ECO:0000256" key="2">
    <source>
        <dbReference type="ARBA" id="ARBA00022475"/>
    </source>
</evidence>
<dbReference type="NCBIfam" id="NF006427">
    <property type="entry name" value="PRK08676.1"/>
    <property type="match status" value="1"/>
</dbReference>
<dbReference type="Proteomes" id="UP000600774">
    <property type="component" value="Unassembled WGS sequence"/>
</dbReference>
<evidence type="ECO:0000256" key="6">
    <source>
        <dbReference type="ARBA" id="ARBA00023136"/>
    </source>
</evidence>
<proteinExistence type="predicted"/>
<evidence type="ECO:0000256" key="5">
    <source>
        <dbReference type="ARBA" id="ARBA00023002"/>
    </source>
</evidence>
<evidence type="ECO:0000256" key="1">
    <source>
        <dbReference type="ARBA" id="ARBA00004651"/>
    </source>
</evidence>
<dbReference type="RefSeq" id="WP_011024250.1">
    <property type="nucleotide sequence ID" value="NZ_DUJU01000113.1"/>
</dbReference>
<evidence type="ECO:0000256" key="4">
    <source>
        <dbReference type="ARBA" id="ARBA00022989"/>
    </source>
</evidence>
<evidence type="ECO:0000256" key="3">
    <source>
        <dbReference type="ARBA" id="ARBA00022692"/>
    </source>
</evidence>
<dbReference type="GeneID" id="1476265"/>
<feature type="transmembrane region" description="Helical" evidence="8">
    <location>
        <begin position="155"/>
        <end position="177"/>
    </location>
</feature>
<dbReference type="AlphaFoldDB" id="A0A832W8P8"/>